<reference evidence="10" key="1">
    <citation type="submission" date="2017-10" db="EMBL/GenBank/DDBJ databases">
        <title>Transcriptome Assembly of Sugarcane Aphid Adults.</title>
        <authorList>
            <person name="Scully E.D."/>
            <person name="Palmer N.A."/>
            <person name="Geib S.M."/>
            <person name="Sarath G."/>
            <person name="Sattler S.E."/>
        </authorList>
    </citation>
    <scope>NUCLEOTIDE SEQUENCE</scope>
    <source>
        <tissue evidence="10">Whole body</tissue>
    </source>
</reference>
<dbReference type="InterPro" id="IPR022533">
    <property type="entry name" value="Cox20"/>
</dbReference>
<organism evidence="10">
    <name type="scientific">Melanaphis sacchari</name>
    <dbReference type="NCBI Taxonomy" id="742174"/>
    <lineage>
        <taxon>Eukaryota</taxon>
        <taxon>Metazoa</taxon>
        <taxon>Ecdysozoa</taxon>
        <taxon>Arthropoda</taxon>
        <taxon>Hexapoda</taxon>
        <taxon>Insecta</taxon>
        <taxon>Pterygota</taxon>
        <taxon>Neoptera</taxon>
        <taxon>Paraneoptera</taxon>
        <taxon>Hemiptera</taxon>
        <taxon>Sternorrhyncha</taxon>
        <taxon>Aphidomorpha</taxon>
        <taxon>Aphidoidea</taxon>
        <taxon>Aphididae</taxon>
        <taxon>Aphidini</taxon>
        <taxon>Melanaphis</taxon>
    </lineage>
</organism>
<dbReference type="OrthoDB" id="14603at2759"/>
<keyword evidence="6 9" id="KW-1133">Transmembrane helix</keyword>
<dbReference type="Pfam" id="PF12597">
    <property type="entry name" value="Cox20"/>
    <property type="match status" value="1"/>
</dbReference>
<evidence type="ECO:0000256" key="9">
    <source>
        <dbReference type="SAM" id="Phobius"/>
    </source>
</evidence>
<name>A0A2H8TJP3_9HEMI</name>
<evidence type="ECO:0000256" key="2">
    <source>
        <dbReference type="ARBA" id="ARBA00009575"/>
    </source>
</evidence>
<evidence type="ECO:0000256" key="1">
    <source>
        <dbReference type="ARBA" id="ARBA00004273"/>
    </source>
</evidence>
<dbReference type="PANTHER" id="PTHR31586:SF1">
    <property type="entry name" value="CYTOCHROME C OXIDASE ASSEMBLY PROTEIN COX20, MITOCHONDRIAL"/>
    <property type="match status" value="1"/>
</dbReference>
<dbReference type="GO" id="GO:0033617">
    <property type="term" value="P:mitochondrial respiratory chain complex IV assembly"/>
    <property type="evidence" value="ECO:0007669"/>
    <property type="project" value="InterPro"/>
</dbReference>
<keyword evidence="7" id="KW-0496">Mitochondrion</keyword>
<evidence type="ECO:0000256" key="7">
    <source>
        <dbReference type="ARBA" id="ARBA00023128"/>
    </source>
</evidence>
<feature type="transmembrane region" description="Helical" evidence="9">
    <location>
        <begin position="54"/>
        <end position="72"/>
    </location>
</feature>
<dbReference type="GO" id="GO:0005743">
    <property type="term" value="C:mitochondrial inner membrane"/>
    <property type="evidence" value="ECO:0007669"/>
    <property type="project" value="UniProtKB-SubCell"/>
</dbReference>
<evidence type="ECO:0000256" key="5">
    <source>
        <dbReference type="ARBA" id="ARBA00022792"/>
    </source>
</evidence>
<evidence type="ECO:0000256" key="3">
    <source>
        <dbReference type="ARBA" id="ARBA00017689"/>
    </source>
</evidence>
<evidence type="ECO:0000256" key="6">
    <source>
        <dbReference type="ARBA" id="ARBA00022989"/>
    </source>
</evidence>
<comment type="subcellular location">
    <subcellularLocation>
        <location evidence="1">Mitochondrion inner membrane</location>
    </subcellularLocation>
</comment>
<dbReference type="PANTHER" id="PTHR31586">
    <property type="entry name" value="CYTOCHROME C OXIDASE PROTEIN 20"/>
    <property type="match status" value="1"/>
</dbReference>
<feature type="transmembrane region" description="Helical" evidence="9">
    <location>
        <begin position="29"/>
        <end position="47"/>
    </location>
</feature>
<protein>
    <recommendedName>
        <fullName evidence="3">Cytochrome c oxidase assembly protein COX20, mitochondrial</fullName>
    </recommendedName>
</protein>
<evidence type="ECO:0000256" key="4">
    <source>
        <dbReference type="ARBA" id="ARBA00022692"/>
    </source>
</evidence>
<keyword evidence="8 9" id="KW-0472">Membrane</keyword>
<proteinExistence type="inferred from homology"/>
<sequence>MASISSDEDHKPLMFLGKDVSKIPCFRNSFLYGIVGGFTMGIGFFLCTSRTLRSTHFGFGSFVTISSFYWVICRHNYDNTEERLNELKGIIKAKKSGADIND</sequence>
<evidence type="ECO:0000313" key="10">
    <source>
        <dbReference type="EMBL" id="MBW14259.1"/>
    </source>
</evidence>
<dbReference type="PRINTS" id="PR02049">
    <property type="entry name" value="PROTEINF36A"/>
</dbReference>
<evidence type="ECO:0000256" key="8">
    <source>
        <dbReference type="ARBA" id="ARBA00023136"/>
    </source>
</evidence>
<dbReference type="AlphaFoldDB" id="A0A2H8TJP3"/>
<keyword evidence="5" id="KW-0999">Mitochondrion inner membrane</keyword>
<gene>
    <name evidence="10" type="primary">Cox20_1</name>
</gene>
<keyword evidence="4 9" id="KW-0812">Transmembrane</keyword>
<accession>A0A2H8TJP3</accession>
<comment type="similarity">
    <text evidence="2">Belongs to the COX20 family.</text>
</comment>
<dbReference type="EMBL" id="GFXV01002454">
    <property type="protein sequence ID" value="MBW14259.1"/>
    <property type="molecule type" value="Transcribed_RNA"/>
</dbReference>